<evidence type="ECO:0000256" key="1">
    <source>
        <dbReference type="ARBA" id="ARBA00001933"/>
    </source>
</evidence>
<keyword evidence="5" id="KW-0663">Pyridoxal phosphate</keyword>
<dbReference type="PANTHER" id="PTHR42790">
    <property type="entry name" value="AMINOTRANSFERASE"/>
    <property type="match status" value="1"/>
</dbReference>
<dbReference type="Gene3D" id="3.40.640.10">
    <property type="entry name" value="Type I PLP-dependent aspartate aminotransferase-like (Major domain)"/>
    <property type="match status" value="1"/>
</dbReference>
<dbReference type="SUPFAM" id="SSF53383">
    <property type="entry name" value="PLP-dependent transferases"/>
    <property type="match status" value="1"/>
</dbReference>
<dbReference type="Proteomes" id="UP000053890">
    <property type="component" value="Unassembled WGS sequence"/>
</dbReference>
<dbReference type="EMBL" id="KQ474087">
    <property type="protein sequence ID" value="KPV72309.1"/>
    <property type="molecule type" value="Genomic_DNA"/>
</dbReference>
<dbReference type="InterPro" id="IPR050859">
    <property type="entry name" value="Class-I_PLP-dep_aminotransf"/>
</dbReference>
<dbReference type="RefSeq" id="XP_018268358.1">
    <property type="nucleotide sequence ID" value="XM_018418018.1"/>
</dbReference>
<dbReference type="GO" id="GO:0030170">
    <property type="term" value="F:pyridoxal phosphate binding"/>
    <property type="evidence" value="ECO:0007669"/>
    <property type="project" value="InterPro"/>
</dbReference>
<dbReference type="GO" id="GO:1901605">
    <property type="term" value="P:alpha-amino acid metabolic process"/>
    <property type="evidence" value="ECO:0007669"/>
    <property type="project" value="TreeGrafter"/>
</dbReference>
<accession>A0A0N8PZH1</accession>
<evidence type="ECO:0000313" key="8">
    <source>
        <dbReference type="Proteomes" id="UP000053890"/>
    </source>
</evidence>
<feature type="domain" description="Aminotransferase class I/classII large" evidence="6">
    <location>
        <begin position="150"/>
        <end position="435"/>
    </location>
</feature>
<dbReference type="AlphaFoldDB" id="A0A0N8PZH1"/>
<dbReference type="STRING" id="578459.A0A0N8PZH1"/>
<evidence type="ECO:0000256" key="3">
    <source>
        <dbReference type="ARBA" id="ARBA00022576"/>
    </source>
</evidence>
<organism evidence="7 8">
    <name type="scientific">Rhodotorula graminis (strain WP1)</name>
    <dbReference type="NCBI Taxonomy" id="578459"/>
    <lineage>
        <taxon>Eukaryota</taxon>
        <taxon>Fungi</taxon>
        <taxon>Dikarya</taxon>
        <taxon>Basidiomycota</taxon>
        <taxon>Pucciniomycotina</taxon>
        <taxon>Microbotryomycetes</taxon>
        <taxon>Sporidiobolales</taxon>
        <taxon>Sporidiobolaceae</taxon>
        <taxon>Rhodotorula</taxon>
    </lineage>
</organism>
<keyword evidence="8" id="KW-1185">Reference proteome</keyword>
<proteinExistence type="inferred from homology"/>
<keyword evidence="4" id="KW-0808">Transferase</keyword>
<dbReference type="InterPro" id="IPR015421">
    <property type="entry name" value="PyrdxlP-dep_Trfase_major"/>
</dbReference>
<reference evidence="7 8" key="1">
    <citation type="journal article" date="2015" name="Front. Microbiol.">
        <title>Genome sequence of the plant growth promoting endophytic yeast Rhodotorula graminis WP1.</title>
        <authorList>
            <person name="Firrincieli A."/>
            <person name="Otillar R."/>
            <person name="Salamov A."/>
            <person name="Schmutz J."/>
            <person name="Khan Z."/>
            <person name="Redman R.S."/>
            <person name="Fleck N.D."/>
            <person name="Lindquist E."/>
            <person name="Grigoriev I.V."/>
            <person name="Doty S.L."/>
        </authorList>
    </citation>
    <scope>NUCLEOTIDE SEQUENCE [LARGE SCALE GENOMIC DNA]</scope>
    <source>
        <strain evidence="7 8">WP1</strain>
    </source>
</reference>
<dbReference type="Pfam" id="PF00155">
    <property type="entry name" value="Aminotran_1_2"/>
    <property type="match status" value="1"/>
</dbReference>
<dbReference type="OrthoDB" id="691673at2759"/>
<dbReference type="GO" id="GO:0008483">
    <property type="term" value="F:transaminase activity"/>
    <property type="evidence" value="ECO:0007669"/>
    <property type="project" value="UniProtKB-KW"/>
</dbReference>
<dbReference type="PANTHER" id="PTHR42790:SF1">
    <property type="entry name" value="AROMATIC AMINO ACID AMINOTRANSFERASE, HYPOTHETICAL (EUROFUNG)"/>
    <property type="match status" value="1"/>
</dbReference>
<dbReference type="InterPro" id="IPR004839">
    <property type="entry name" value="Aminotransferase_I/II_large"/>
</dbReference>
<comment type="cofactor">
    <cofactor evidence="1">
        <name>pyridoxal 5'-phosphate</name>
        <dbReference type="ChEBI" id="CHEBI:597326"/>
    </cofactor>
</comment>
<comment type="similarity">
    <text evidence="2">Belongs to the class-I pyridoxal-phosphate-dependent aminotransferase family.</text>
</comment>
<sequence>MDGAATIPDHSLASVSSLEGQLVPTRLHPESAQSATSTRRALLAGDARPDAVDLSHHLSDMAKSRLTSPLKSLYGYMQQPGMLLLAGGLPPAELFPFESISAETLAKNSFKTTEVGFGAWLWSWIAGTKKTDLWTLNKFDADKTKIQLSSALQYGTAAGLAPLAKFIHEFTERVYQPGTADFRTVINAGSTDAWGKIATTLSNPGDGILCEEWTYPSALASVWPSGLKPVTLLMDNEGMTPEGMDDLLSAWNPDERGGMKRPRILYTIPVCQNPTGATMSLERKKAIYALAVKYDVIIVEDDPYYFLQAGEYEPVPKMRAAKQPKKTETDEEFLASLVPSYLKLDYQGRVVRIDTFSKTICPGSRLGWTTCNPLFAERLERANESSTQAASGFAQALVGGLLAEQWGFEGYLRWLKGIKAQYRDRRNTLVDALLDSAHASLDTRQAGAAFEYWTRDERDEKGLLVREKGGAGAGRKILSFVSPEGGMFVWLRVHFAEHPSFQRRATSDLLMELWTDLAEHNVLVAPGTMFDASEFPPAPPKADELALTDAGDGFFRIAFSTATPEQMKEAAKVIGQRVEKFFRA</sequence>
<name>A0A0N8PZH1_RHOGW</name>
<keyword evidence="3" id="KW-0032">Aminotransferase</keyword>
<gene>
    <name evidence="7" type="ORF">RHOBADRAFT_55794</name>
</gene>
<protein>
    <recommendedName>
        <fullName evidence="6">Aminotransferase class I/classII large domain-containing protein</fullName>
    </recommendedName>
</protein>
<evidence type="ECO:0000313" key="7">
    <source>
        <dbReference type="EMBL" id="KPV72309.1"/>
    </source>
</evidence>
<evidence type="ECO:0000256" key="2">
    <source>
        <dbReference type="ARBA" id="ARBA00007441"/>
    </source>
</evidence>
<dbReference type="CDD" id="cd00609">
    <property type="entry name" value="AAT_like"/>
    <property type="match status" value="1"/>
</dbReference>
<dbReference type="OMA" id="YVRWLHG"/>
<evidence type="ECO:0000256" key="4">
    <source>
        <dbReference type="ARBA" id="ARBA00022679"/>
    </source>
</evidence>
<evidence type="ECO:0000256" key="5">
    <source>
        <dbReference type="ARBA" id="ARBA00022898"/>
    </source>
</evidence>
<dbReference type="InterPro" id="IPR015424">
    <property type="entry name" value="PyrdxlP-dep_Trfase"/>
</dbReference>
<dbReference type="GeneID" id="28978466"/>
<evidence type="ECO:0000259" key="6">
    <source>
        <dbReference type="Pfam" id="PF00155"/>
    </source>
</evidence>